<comment type="caution">
    <text evidence="10">Lacks conserved residue(s) required for the propagation of feature annotation.</text>
</comment>
<evidence type="ECO:0000256" key="4">
    <source>
        <dbReference type="ARBA" id="ARBA00022801"/>
    </source>
</evidence>
<dbReference type="Gene3D" id="3.40.390.10">
    <property type="entry name" value="Collagenase (Catalytic Domain)"/>
    <property type="match status" value="1"/>
</dbReference>
<evidence type="ECO:0000313" key="14">
    <source>
        <dbReference type="Proteomes" id="UP000292052"/>
    </source>
</evidence>
<keyword evidence="7" id="KW-0865">Zymogen</keyword>
<evidence type="ECO:0000256" key="9">
    <source>
        <dbReference type="ARBA" id="ARBA00023180"/>
    </source>
</evidence>
<feature type="active site" evidence="10">
    <location>
        <position position="176"/>
    </location>
</feature>
<dbReference type="Gene3D" id="1.10.238.20">
    <property type="entry name" value="Pheromone/general odorant binding protein domain"/>
    <property type="match status" value="1"/>
</dbReference>
<dbReference type="EMBL" id="QDEB01132705">
    <property type="protein sequence ID" value="RZB38904.1"/>
    <property type="molecule type" value="Genomic_DNA"/>
</dbReference>
<dbReference type="InterPro" id="IPR034035">
    <property type="entry name" value="Astacin-like_dom"/>
</dbReference>
<evidence type="ECO:0000256" key="2">
    <source>
        <dbReference type="ARBA" id="ARBA00022723"/>
    </source>
</evidence>
<dbReference type="GO" id="GO:0008270">
    <property type="term" value="F:zinc ion binding"/>
    <property type="evidence" value="ECO:0007669"/>
    <property type="project" value="UniProtKB-UniRule"/>
</dbReference>
<keyword evidence="2 10" id="KW-0479">Metal-binding</keyword>
<name>A0A482V458_ASBVE</name>
<evidence type="ECO:0000256" key="6">
    <source>
        <dbReference type="ARBA" id="ARBA00023049"/>
    </source>
</evidence>
<dbReference type="InterPro" id="IPR006170">
    <property type="entry name" value="PBP/GOBP"/>
</dbReference>
<dbReference type="PRINTS" id="PR00480">
    <property type="entry name" value="ASTACIN"/>
</dbReference>
<sequence>MLPIVLTVFLFDLTTTSPLDDNEVDSARNVDLSYLGPSIFGVPSESVGKKLENWNENSPENPEEFGEYAEGDILFPEKTRNGLISKSTRWKDGVVPYEISPFYPPKDVQMIQKAMNIYHKYTCIKFRPRKPTDQDYISIVNGNTGCWSSVGRITGKQEVNLQSPYCTTKVGTPMHELMHALGFVHEQNRWERDDFVTISWQNIKSGHDGNFKKAAEGSTDGFGVAYDYRSVMHYSPTAFSVNGKPTIIPKDSSKNVKMGQRDGFSRGDIMKINAMYGCPNKPPGGGDPDKISGGGDGGGGGLLSFLFQIIILVLNQFHHNLPRNSIAMLAAKVIFMFLFLHPDTGLSFSTEEINTDLKFVKTCNRTSPVSMRTMNEVLVNKKLAQGESSAFKCFLHCLFTKYGWMDADGGFLLHDIKQTLEESDVEIASLEYILYKCTAVESVDKCERSFIFTQCFWDKIAEQQPSEDQLFYRIDKK</sequence>
<dbReference type="GO" id="GO:0004222">
    <property type="term" value="F:metalloendopeptidase activity"/>
    <property type="evidence" value="ECO:0007669"/>
    <property type="project" value="UniProtKB-UniRule"/>
</dbReference>
<comment type="cofactor">
    <cofactor evidence="10 11">
        <name>Zn(2+)</name>
        <dbReference type="ChEBI" id="CHEBI:29105"/>
    </cofactor>
    <text evidence="10 11">Binds 1 zinc ion per subunit.</text>
</comment>
<evidence type="ECO:0000256" key="5">
    <source>
        <dbReference type="ARBA" id="ARBA00022833"/>
    </source>
</evidence>
<keyword evidence="1 10" id="KW-0645">Protease</keyword>
<dbReference type="Pfam" id="PF01400">
    <property type="entry name" value="Astacin"/>
    <property type="match status" value="1"/>
</dbReference>
<keyword evidence="6 10" id="KW-0482">Metalloprotease</keyword>
<keyword evidence="5 10" id="KW-0862">Zinc</keyword>
<gene>
    <name evidence="13" type="ORF">BDFB_004070</name>
</gene>
<feature type="domain" description="Peptidase M12A" evidence="12">
    <location>
        <begin position="81"/>
        <end position="279"/>
    </location>
</feature>
<keyword evidence="8 10" id="KW-1015">Disulfide bond</keyword>
<dbReference type="SUPFAM" id="SSF47565">
    <property type="entry name" value="Insect pheromone/odorant-binding proteins"/>
    <property type="match status" value="1"/>
</dbReference>
<dbReference type="InterPro" id="IPR006026">
    <property type="entry name" value="Peptidase_Metallo"/>
</dbReference>
<dbReference type="FunFam" id="3.40.390.10:FF:000015">
    <property type="entry name" value="Meprin A subunit"/>
    <property type="match status" value="1"/>
</dbReference>
<accession>A0A482V458</accession>
<dbReference type="SUPFAM" id="SSF55486">
    <property type="entry name" value="Metalloproteases ('zincins'), catalytic domain"/>
    <property type="match status" value="1"/>
</dbReference>
<evidence type="ECO:0000256" key="11">
    <source>
        <dbReference type="RuleBase" id="RU361183"/>
    </source>
</evidence>
<feature type="binding site" evidence="10">
    <location>
        <position position="175"/>
    </location>
    <ligand>
        <name>Zn(2+)</name>
        <dbReference type="ChEBI" id="CHEBI:29105"/>
        <note>catalytic</note>
    </ligand>
</feature>
<dbReference type="EC" id="3.4.24.-" evidence="11"/>
<dbReference type="PROSITE" id="PS51864">
    <property type="entry name" value="ASTACIN"/>
    <property type="match status" value="1"/>
</dbReference>
<keyword evidence="14" id="KW-1185">Reference proteome</keyword>
<dbReference type="GO" id="GO:0006508">
    <property type="term" value="P:proteolysis"/>
    <property type="evidence" value="ECO:0007669"/>
    <property type="project" value="UniProtKB-KW"/>
</dbReference>
<dbReference type="PANTHER" id="PTHR10127">
    <property type="entry name" value="DISCOIDIN, CUB, EGF, LAMININ , AND ZINC METALLOPROTEASE DOMAIN CONTAINING"/>
    <property type="match status" value="1"/>
</dbReference>
<keyword evidence="9" id="KW-0325">Glycoprotein</keyword>
<evidence type="ECO:0000259" key="12">
    <source>
        <dbReference type="PROSITE" id="PS51864"/>
    </source>
</evidence>
<evidence type="ECO:0000256" key="10">
    <source>
        <dbReference type="PROSITE-ProRule" id="PRU01211"/>
    </source>
</evidence>
<proteinExistence type="predicted"/>
<dbReference type="GO" id="GO:0005549">
    <property type="term" value="F:odorant binding"/>
    <property type="evidence" value="ECO:0007669"/>
    <property type="project" value="InterPro"/>
</dbReference>
<feature type="disulfide bond" evidence="10">
    <location>
        <begin position="123"/>
        <end position="278"/>
    </location>
</feature>
<dbReference type="SMART" id="SM00235">
    <property type="entry name" value="ZnMc"/>
    <property type="match status" value="1"/>
</dbReference>
<reference evidence="13 14" key="1">
    <citation type="submission" date="2017-03" db="EMBL/GenBank/DDBJ databases">
        <title>Genome of the blue death feigning beetle - Asbolus verrucosus.</title>
        <authorList>
            <person name="Rider S.D."/>
        </authorList>
    </citation>
    <scope>NUCLEOTIDE SEQUENCE [LARGE SCALE GENOMIC DNA]</scope>
    <source>
        <strain evidence="13">Butters</strain>
        <tissue evidence="13">Head and leg muscle</tissue>
    </source>
</reference>
<evidence type="ECO:0000256" key="3">
    <source>
        <dbReference type="ARBA" id="ARBA00022729"/>
    </source>
</evidence>
<feature type="binding site" evidence="10">
    <location>
        <position position="179"/>
    </location>
    <ligand>
        <name>Zn(2+)</name>
        <dbReference type="ChEBI" id="CHEBI:29105"/>
        <note>catalytic</note>
    </ligand>
</feature>
<dbReference type="AlphaFoldDB" id="A0A482V458"/>
<evidence type="ECO:0000256" key="8">
    <source>
        <dbReference type="ARBA" id="ARBA00023157"/>
    </source>
</evidence>
<feature type="binding site" evidence="10">
    <location>
        <position position="185"/>
    </location>
    <ligand>
        <name>Zn(2+)</name>
        <dbReference type="ChEBI" id="CHEBI:29105"/>
        <note>catalytic</note>
    </ligand>
</feature>
<dbReference type="Pfam" id="PF01395">
    <property type="entry name" value="PBP_GOBP"/>
    <property type="match status" value="1"/>
</dbReference>
<dbReference type="SMART" id="SM00708">
    <property type="entry name" value="PhBP"/>
    <property type="match status" value="1"/>
</dbReference>
<dbReference type="InterPro" id="IPR036728">
    <property type="entry name" value="PBP_GOBP_sf"/>
</dbReference>
<keyword evidence="3 11" id="KW-0732">Signal</keyword>
<dbReference type="CDD" id="cd04280">
    <property type="entry name" value="ZnMc_astacin_like"/>
    <property type="match status" value="1"/>
</dbReference>
<keyword evidence="4 10" id="KW-0378">Hydrolase</keyword>
<dbReference type="PANTHER" id="PTHR10127:SF780">
    <property type="entry name" value="METALLOENDOPEPTIDASE"/>
    <property type="match status" value="1"/>
</dbReference>
<protein>
    <recommendedName>
        <fullName evidence="11">Metalloendopeptidase</fullName>
        <ecNumber evidence="11">3.4.24.-</ecNumber>
    </recommendedName>
</protein>
<evidence type="ECO:0000313" key="13">
    <source>
        <dbReference type="EMBL" id="RZB38904.1"/>
    </source>
</evidence>
<dbReference type="InterPro" id="IPR024079">
    <property type="entry name" value="MetalloPept_cat_dom_sf"/>
</dbReference>
<evidence type="ECO:0000256" key="1">
    <source>
        <dbReference type="ARBA" id="ARBA00022670"/>
    </source>
</evidence>
<feature type="chain" id="PRO_5019621001" description="Metalloendopeptidase" evidence="11">
    <location>
        <begin position="19"/>
        <end position="477"/>
    </location>
</feature>
<feature type="signal peptide" evidence="11">
    <location>
        <begin position="1"/>
        <end position="18"/>
    </location>
</feature>
<comment type="caution">
    <text evidence="13">The sequence shown here is derived from an EMBL/GenBank/DDBJ whole genome shotgun (WGS) entry which is preliminary data.</text>
</comment>
<dbReference type="OrthoDB" id="291007at2759"/>
<dbReference type="InterPro" id="IPR001506">
    <property type="entry name" value="Peptidase_M12A"/>
</dbReference>
<dbReference type="CDD" id="cd23992">
    <property type="entry name" value="PBP_GOBP"/>
    <property type="match status" value="1"/>
</dbReference>
<evidence type="ECO:0000256" key="7">
    <source>
        <dbReference type="ARBA" id="ARBA00023145"/>
    </source>
</evidence>
<dbReference type="STRING" id="1661398.A0A482V458"/>
<organism evidence="13 14">
    <name type="scientific">Asbolus verrucosus</name>
    <name type="common">Desert ironclad beetle</name>
    <dbReference type="NCBI Taxonomy" id="1661398"/>
    <lineage>
        <taxon>Eukaryota</taxon>
        <taxon>Metazoa</taxon>
        <taxon>Ecdysozoa</taxon>
        <taxon>Arthropoda</taxon>
        <taxon>Hexapoda</taxon>
        <taxon>Insecta</taxon>
        <taxon>Pterygota</taxon>
        <taxon>Neoptera</taxon>
        <taxon>Endopterygota</taxon>
        <taxon>Coleoptera</taxon>
        <taxon>Polyphaga</taxon>
        <taxon>Cucujiformia</taxon>
        <taxon>Tenebrionidae</taxon>
        <taxon>Pimeliinae</taxon>
        <taxon>Asbolus</taxon>
    </lineage>
</organism>
<dbReference type="Proteomes" id="UP000292052">
    <property type="component" value="Unassembled WGS sequence"/>
</dbReference>